<feature type="non-terminal residue" evidence="2">
    <location>
        <position position="169"/>
    </location>
</feature>
<accession>A0A1E3X9N6</accession>
<name>A0A1E3X9N6_9BACT</name>
<reference evidence="2 3" key="1">
    <citation type="submission" date="2016-07" db="EMBL/GenBank/DDBJ databases">
        <title>Draft genome of Scalindua rubra, obtained from a brine-seawater interface in the Red Sea, sheds light on salt adaptation in anammox bacteria.</title>
        <authorList>
            <person name="Speth D.R."/>
            <person name="Lagkouvardos I."/>
            <person name="Wang Y."/>
            <person name="Qian P.-Y."/>
            <person name="Dutilh B.E."/>
            <person name="Jetten M.S."/>
        </authorList>
    </citation>
    <scope>NUCLEOTIDE SEQUENCE [LARGE SCALE GENOMIC DNA]</scope>
    <source>
        <strain evidence="2">BSI-1</strain>
    </source>
</reference>
<proteinExistence type="predicted"/>
<evidence type="ECO:0000259" key="1">
    <source>
        <dbReference type="Pfam" id="PF05598"/>
    </source>
</evidence>
<organism evidence="2 3">
    <name type="scientific">Candidatus Scalindua rubra</name>
    <dbReference type="NCBI Taxonomy" id="1872076"/>
    <lineage>
        <taxon>Bacteria</taxon>
        <taxon>Pseudomonadati</taxon>
        <taxon>Planctomycetota</taxon>
        <taxon>Candidatus Brocadiia</taxon>
        <taxon>Candidatus Brocadiales</taxon>
        <taxon>Candidatus Scalinduaceae</taxon>
        <taxon>Candidatus Scalindua</taxon>
    </lineage>
</organism>
<dbReference type="EMBL" id="MAYW01000067">
    <property type="protein sequence ID" value="ODS32327.1"/>
    <property type="molecule type" value="Genomic_DNA"/>
</dbReference>
<dbReference type="Pfam" id="PF05598">
    <property type="entry name" value="DUF772"/>
    <property type="match status" value="1"/>
</dbReference>
<dbReference type="Proteomes" id="UP000094056">
    <property type="component" value="Unassembled WGS sequence"/>
</dbReference>
<evidence type="ECO:0000313" key="2">
    <source>
        <dbReference type="EMBL" id="ODS32327.1"/>
    </source>
</evidence>
<gene>
    <name evidence="2" type="ORF">SCARUB_02523</name>
</gene>
<dbReference type="InterPro" id="IPR008490">
    <property type="entry name" value="Transposase_InsH_N"/>
</dbReference>
<feature type="domain" description="Transposase InsH N-terminal" evidence="1">
    <location>
        <begin position="33"/>
        <end position="116"/>
    </location>
</feature>
<comment type="caution">
    <text evidence="2">The sequence shown here is derived from an EMBL/GenBank/DDBJ whole genome shotgun (WGS) entry which is preliminary data.</text>
</comment>
<protein>
    <recommendedName>
        <fullName evidence="1">Transposase InsH N-terminal domain-containing protein</fullName>
    </recommendedName>
</protein>
<sequence length="169" mass="19922">MFRKTSAQSSLFGIDNIFPNILPPKDRCYIYRDQIYPLIDEDKFRDLYDDDNDKGGRPNKPVKAVVSILIFMGMEKLTWREAEFQFSRRIDWLIATNTPLHEAHIDHTTLFKFYNRLDKGDKAKNLFQELTVKFADACGTSLKKQRTDSFFIHGWLQILSRYGLFKETI</sequence>
<evidence type="ECO:0000313" key="3">
    <source>
        <dbReference type="Proteomes" id="UP000094056"/>
    </source>
</evidence>
<dbReference type="AlphaFoldDB" id="A0A1E3X9N6"/>